<gene>
    <name evidence="2" type="ORF">LSH36_3g23073</name>
</gene>
<sequence>MSFPRIGQGVGDCNSSSRRQKGTAVVAFHHQHGHKPLIKKLKGNAIPRQFSWSMAPSPSSEERGERAVRRSRKRLLEDIEQEESIIFLESEDIDLTTGNFDEVSVHEESVSVDQHVQATVESSNNDTQTDNVDYSVPETIVLVKVN</sequence>
<accession>A0AAD9KFZ1</accession>
<organism evidence="2 3">
    <name type="scientific">Paralvinella palmiformis</name>
    <dbReference type="NCBI Taxonomy" id="53620"/>
    <lineage>
        <taxon>Eukaryota</taxon>
        <taxon>Metazoa</taxon>
        <taxon>Spiralia</taxon>
        <taxon>Lophotrochozoa</taxon>
        <taxon>Annelida</taxon>
        <taxon>Polychaeta</taxon>
        <taxon>Sedentaria</taxon>
        <taxon>Canalipalpata</taxon>
        <taxon>Terebellida</taxon>
        <taxon>Terebelliformia</taxon>
        <taxon>Alvinellidae</taxon>
        <taxon>Paralvinella</taxon>
    </lineage>
</organism>
<evidence type="ECO:0000313" key="3">
    <source>
        <dbReference type="Proteomes" id="UP001208570"/>
    </source>
</evidence>
<keyword evidence="3" id="KW-1185">Reference proteome</keyword>
<reference evidence="2" key="1">
    <citation type="journal article" date="2023" name="Mol. Biol. Evol.">
        <title>Third-Generation Sequencing Reveals the Adaptive Role of the Epigenome in Three Deep-Sea Polychaetes.</title>
        <authorList>
            <person name="Perez M."/>
            <person name="Aroh O."/>
            <person name="Sun Y."/>
            <person name="Lan Y."/>
            <person name="Juniper S.K."/>
            <person name="Young C.R."/>
            <person name="Angers B."/>
            <person name="Qian P.Y."/>
        </authorList>
    </citation>
    <scope>NUCLEOTIDE SEQUENCE</scope>
    <source>
        <strain evidence="2">P08H-3</strain>
    </source>
</reference>
<proteinExistence type="predicted"/>
<feature type="region of interest" description="Disordered" evidence="1">
    <location>
        <begin position="1"/>
        <end position="22"/>
    </location>
</feature>
<name>A0AAD9KFZ1_9ANNE</name>
<dbReference type="EMBL" id="JAODUP010000003">
    <property type="protein sequence ID" value="KAK2170390.1"/>
    <property type="molecule type" value="Genomic_DNA"/>
</dbReference>
<dbReference type="AlphaFoldDB" id="A0AAD9KFZ1"/>
<evidence type="ECO:0000256" key="1">
    <source>
        <dbReference type="SAM" id="MobiDB-lite"/>
    </source>
</evidence>
<evidence type="ECO:0000313" key="2">
    <source>
        <dbReference type="EMBL" id="KAK2170390.1"/>
    </source>
</evidence>
<protein>
    <submittedName>
        <fullName evidence="2">Uncharacterized protein</fullName>
    </submittedName>
</protein>
<dbReference type="Proteomes" id="UP001208570">
    <property type="component" value="Unassembled WGS sequence"/>
</dbReference>
<comment type="caution">
    <text evidence="2">The sequence shown here is derived from an EMBL/GenBank/DDBJ whole genome shotgun (WGS) entry which is preliminary data.</text>
</comment>